<dbReference type="InterPro" id="IPR026414">
    <property type="entry name" value="ExosoTase_F-assoc_memb"/>
</dbReference>
<gene>
    <name evidence="2" type="ORF">B0I22_2071</name>
</gene>
<keyword evidence="1" id="KW-1133">Transmembrane helix</keyword>
<accession>A0A4R8I6C0</accession>
<comment type="caution">
    <text evidence="2">The sequence shown here is derived from an EMBL/GenBank/DDBJ whole genome shotgun (WGS) entry which is preliminary data.</text>
</comment>
<organism evidence="2 3">
    <name type="scientific">Epilithonimonas xixisoli</name>
    <dbReference type="NCBI Taxonomy" id="1476462"/>
    <lineage>
        <taxon>Bacteria</taxon>
        <taxon>Pseudomonadati</taxon>
        <taxon>Bacteroidota</taxon>
        <taxon>Flavobacteriia</taxon>
        <taxon>Flavobacteriales</taxon>
        <taxon>Weeksellaceae</taxon>
        <taxon>Chryseobacterium group</taxon>
        <taxon>Epilithonimonas</taxon>
    </lineage>
</organism>
<keyword evidence="1" id="KW-0472">Membrane</keyword>
<dbReference type="Proteomes" id="UP000295313">
    <property type="component" value="Unassembled WGS sequence"/>
</dbReference>
<evidence type="ECO:0000313" key="2">
    <source>
        <dbReference type="EMBL" id="TDX84452.1"/>
    </source>
</evidence>
<dbReference type="EMBL" id="SOEO01000002">
    <property type="protein sequence ID" value="TDX84452.1"/>
    <property type="molecule type" value="Genomic_DNA"/>
</dbReference>
<feature type="transmembrane region" description="Helical" evidence="1">
    <location>
        <begin position="128"/>
        <end position="148"/>
    </location>
</feature>
<evidence type="ECO:0000256" key="1">
    <source>
        <dbReference type="SAM" id="Phobius"/>
    </source>
</evidence>
<feature type="transmembrane region" description="Helical" evidence="1">
    <location>
        <begin position="69"/>
        <end position="89"/>
    </location>
</feature>
<protein>
    <submittedName>
        <fullName evidence="2">Exosortase F-associated protein</fullName>
    </submittedName>
</protein>
<dbReference type="AlphaFoldDB" id="A0A4R8I6C0"/>
<keyword evidence="1" id="KW-0812">Transmembrane</keyword>
<proteinExistence type="predicted"/>
<reference evidence="2 3" key="1">
    <citation type="submission" date="2019-03" db="EMBL/GenBank/DDBJ databases">
        <title>Genomic Encyclopedia of Type Strains, Phase III (KMG-III): the genomes of soil and plant-associated and newly described type strains.</title>
        <authorList>
            <person name="Whitman W."/>
        </authorList>
    </citation>
    <scope>NUCLEOTIDE SEQUENCE [LARGE SCALE GENOMIC DNA]</scope>
    <source>
        <strain evidence="2 3">CGMCC 1.12802</strain>
    </source>
</reference>
<keyword evidence="3" id="KW-1185">Reference proteome</keyword>
<evidence type="ECO:0000313" key="3">
    <source>
        <dbReference type="Proteomes" id="UP000295313"/>
    </source>
</evidence>
<sequence length="157" mass="18812">MYSYQFSNVKNAMKMLRYFCVLIGVLGLVAIRGVEDHFFYDPFLIFFKSANHSATFPSFEWGKLVLNHLFRFGLNTLFSLIIIHFLFLDKEWTKQALILITLVFVIVFPIYLLCIYDRFQFGYLFSFYVRRFVIQPLPVILIIPIFYYRKKIVQDNL</sequence>
<feature type="transmembrane region" description="Helical" evidence="1">
    <location>
        <begin position="96"/>
        <end position="116"/>
    </location>
</feature>
<name>A0A4R8I6C0_9FLAO</name>
<dbReference type="NCBIfam" id="TIGR04127">
    <property type="entry name" value="flavo_near_exo"/>
    <property type="match status" value="1"/>
</dbReference>